<evidence type="ECO:0000256" key="3">
    <source>
        <dbReference type="ARBA" id="ARBA00022722"/>
    </source>
</evidence>
<protein>
    <recommendedName>
        <fullName evidence="2">CRISPR system Cms endoribonuclease Csm3</fullName>
    </recommendedName>
    <alternativeName>
        <fullName evidence="8">CRISPR type III A-associated RAMP protein Csm3</fullName>
    </alternativeName>
</protein>
<accession>A0A2H5XG86</accession>
<evidence type="ECO:0000313" key="10">
    <source>
        <dbReference type="EMBL" id="GBD00182.1"/>
    </source>
</evidence>
<evidence type="ECO:0000256" key="8">
    <source>
        <dbReference type="ARBA" id="ARBA00033183"/>
    </source>
</evidence>
<evidence type="ECO:0000256" key="5">
    <source>
        <dbReference type="ARBA" id="ARBA00022801"/>
    </source>
</evidence>
<evidence type="ECO:0000256" key="1">
    <source>
        <dbReference type="ARBA" id="ARBA00006342"/>
    </source>
</evidence>
<organism evidence="10 11">
    <name type="scientific">Candidatus Fervidibacter japonicus</name>
    <dbReference type="NCBI Taxonomy" id="2035412"/>
    <lineage>
        <taxon>Bacteria</taxon>
        <taxon>Candidatus Fervidibacterota</taxon>
        <taxon>Candidatus Fervidibacter</taxon>
    </lineage>
</organism>
<dbReference type="PANTHER" id="PTHR35579">
    <property type="entry name" value="CRISPR SYSTEM CMS ENDORIBONUCLEASE CSM3"/>
    <property type="match status" value="1"/>
</dbReference>
<keyword evidence="4" id="KW-0255">Endonuclease</keyword>
<evidence type="ECO:0000256" key="4">
    <source>
        <dbReference type="ARBA" id="ARBA00022759"/>
    </source>
</evidence>
<dbReference type="InterPro" id="IPR013412">
    <property type="entry name" value="CRISPR-assoc_RAMP_Csm3"/>
</dbReference>
<reference evidence="11" key="1">
    <citation type="submission" date="2017-09" db="EMBL/GenBank/DDBJ databases">
        <title>Metaegenomics of thermophilic ammonia-oxidizing enrichment culture.</title>
        <authorList>
            <person name="Kato S."/>
            <person name="Suzuki K."/>
        </authorList>
    </citation>
    <scope>NUCLEOTIDE SEQUENCE [LARGE SCALE GENOMIC DNA]</scope>
</reference>
<evidence type="ECO:0000313" key="11">
    <source>
        <dbReference type="Proteomes" id="UP000236173"/>
    </source>
</evidence>
<dbReference type="InterPro" id="IPR052216">
    <property type="entry name" value="CRISPR_Csm3_endoribonuclease"/>
</dbReference>
<dbReference type="GO" id="GO:0016787">
    <property type="term" value="F:hydrolase activity"/>
    <property type="evidence" value="ECO:0007669"/>
    <property type="project" value="UniProtKB-KW"/>
</dbReference>
<evidence type="ECO:0000259" key="9">
    <source>
        <dbReference type="Pfam" id="PF03787"/>
    </source>
</evidence>
<evidence type="ECO:0000256" key="6">
    <source>
        <dbReference type="ARBA" id="ARBA00022884"/>
    </source>
</evidence>
<dbReference type="Pfam" id="PF03787">
    <property type="entry name" value="RAMPs"/>
    <property type="match status" value="1"/>
</dbReference>
<dbReference type="GO" id="GO:0004519">
    <property type="term" value="F:endonuclease activity"/>
    <property type="evidence" value="ECO:0007669"/>
    <property type="project" value="UniProtKB-KW"/>
</dbReference>
<dbReference type="NCBIfam" id="TIGR02582">
    <property type="entry name" value="cas7_TM1809"/>
    <property type="match status" value="1"/>
</dbReference>
<feature type="domain" description="CRISPR type III-associated protein" evidence="9">
    <location>
        <begin position="25"/>
        <end position="239"/>
    </location>
</feature>
<keyword evidence="6" id="KW-0694">RNA-binding</keyword>
<dbReference type="PANTHER" id="PTHR35579:SF3">
    <property type="entry name" value="CRISPR SYSTEM CMS ENDORIBONUCLEASE CSM3"/>
    <property type="match status" value="1"/>
</dbReference>
<dbReference type="EMBL" id="BEHT01000057">
    <property type="protein sequence ID" value="GBD00182.1"/>
    <property type="molecule type" value="Genomic_DNA"/>
</dbReference>
<dbReference type="Proteomes" id="UP000236173">
    <property type="component" value="Unassembled WGS sequence"/>
</dbReference>
<evidence type="ECO:0000256" key="7">
    <source>
        <dbReference type="ARBA" id="ARBA00023118"/>
    </source>
</evidence>
<keyword evidence="7" id="KW-0051">Antiviral defense</keyword>
<keyword evidence="3" id="KW-0540">Nuclease</keyword>
<dbReference type="InterPro" id="IPR005537">
    <property type="entry name" value="RAMP_III_fam"/>
</dbReference>
<dbReference type="GO" id="GO:0003723">
    <property type="term" value="F:RNA binding"/>
    <property type="evidence" value="ECO:0007669"/>
    <property type="project" value="UniProtKB-KW"/>
</dbReference>
<name>A0A2H5XG86_9BACT</name>
<comment type="caution">
    <text evidence="10">The sequence shown here is derived from an EMBL/GenBank/DDBJ whole genome shotgun (WGS) entry which is preliminary data.</text>
</comment>
<evidence type="ECO:0000256" key="2">
    <source>
        <dbReference type="ARBA" id="ARBA00022150"/>
    </source>
</evidence>
<comment type="similarity">
    <text evidence="1">Belongs to the CRISPR-associated Csm3 family.</text>
</comment>
<proteinExistence type="inferred from homology"/>
<sequence length="299" mass="33020">MTQQEQAKRQHNFIFHGKFIITGILECVTGTRIGGTQERFEIGGIDNPVIKDPLTDLPYIPGSSLKGKLRSLLEWARDLPAVHPDHNGAFTACHCGDCVACRLFGVASDDPETRKKAGPTRLTVRDAFPTGYEKVLRGEEPPKGSTVRRWWETMGEGISTELKTENFINRLTAEANPRTMERVPAGSEFQVEFVLDVYDIGDGNSQGDKELLEALVEAMTLLEHSALGGSGSRGYGRVRFKNLKVTWYPTEYYRTGESAQGPCEVGTVDELLKQVGNLWEWVKNPAKSADQAGSQEGTS</sequence>
<keyword evidence="5" id="KW-0378">Hydrolase</keyword>
<dbReference type="AlphaFoldDB" id="A0A2H5XG86"/>
<gene>
    <name evidence="10" type="primary">csm3</name>
    <name evidence="10" type="ORF">HRbin17_02720</name>
</gene>
<dbReference type="GO" id="GO:0051607">
    <property type="term" value="P:defense response to virus"/>
    <property type="evidence" value="ECO:0007669"/>
    <property type="project" value="UniProtKB-KW"/>
</dbReference>